<dbReference type="EMBL" id="SDEE01000549">
    <property type="protein sequence ID" value="RXW15472.1"/>
    <property type="molecule type" value="Genomic_DNA"/>
</dbReference>
<feature type="chain" id="PRO_5020780919" evidence="2">
    <location>
        <begin position="26"/>
        <end position="301"/>
    </location>
</feature>
<name>A0A4Q2D955_9AGAR</name>
<evidence type="ECO:0000256" key="2">
    <source>
        <dbReference type="SAM" id="SignalP"/>
    </source>
</evidence>
<feature type="compositionally biased region" description="Pro residues" evidence="1">
    <location>
        <begin position="156"/>
        <end position="166"/>
    </location>
</feature>
<protein>
    <submittedName>
        <fullName evidence="3">Uncharacterized protein</fullName>
    </submittedName>
</protein>
<dbReference type="Proteomes" id="UP000290288">
    <property type="component" value="Unassembled WGS sequence"/>
</dbReference>
<accession>A0A4Q2D955</accession>
<feature type="compositionally biased region" description="Low complexity" evidence="1">
    <location>
        <begin position="188"/>
        <end position="199"/>
    </location>
</feature>
<feature type="signal peptide" evidence="2">
    <location>
        <begin position="1"/>
        <end position="25"/>
    </location>
</feature>
<dbReference type="AlphaFoldDB" id="A0A4Q2D955"/>
<feature type="compositionally biased region" description="Pro residues" evidence="1">
    <location>
        <begin position="70"/>
        <end position="81"/>
    </location>
</feature>
<feature type="region of interest" description="Disordered" evidence="1">
    <location>
        <begin position="51"/>
        <end position="134"/>
    </location>
</feature>
<feature type="compositionally biased region" description="Low complexity" evidence="1">
    <location>
        <begin position="254"/>
        <end position="265"/>
    </location>
</feature>
<keyword evidence="2" id="KW-0732">Signal</keyword>
<sequence>MVAVRLLPFATAVLLGVLHAELATARPLHKNGLSLRSLGSEAYDDGALALREPFDEDSLEEYFSREPVTTSPPPPPPPPAKGPKGSPGGPSRAPTPPPSPPPPPANPPTPAPGNPLRGNNPAKSKGERSFDEDDIQDLVRRIILSEAEIRLNFPQPARPPTPPVPGNPANNKPLPARPATPPPPVPGKPANNKPLPAKPNGKRSFDEDDFVDLVQRIVLSDAEVELNFNPPPRVPGKPANNKPLPARPPPVPGKPANNKPLPAKPNGKRSFDEDEFERRAILEEIVEELLRRDYFVDMDLD</sequence>
<evidence type="ECO:0000256" key="1">
    <source>
        <dbReference type="SAM" id="MobiDB-lite"/>
    </source>
</evidence>
<evidence type="ECO:0000313" key="3">
    <source>
        <dbReference type="EMBL" id="RXW15472.1"/>
    </source>
</evidence>
<keyword evidence="4" id="KW-1185">Reference proteome</keyword>
<proteinExistence type="predicted"/>
<reference evidence="3 4" key="1">
    <citation type="submission" date="2019-01" db="EMBL/GenBank/DDBJ databases">
        <title>Draft genome sequence of Psathyrella aberdarensis IHI B618.</title>
        <authorList>
            <person name="Buettner E."/>
            <person name="Kellner H."/>
        </authorList>
    </citation>
    <scope>NUCLEOTIDE SEQUENCE [LARGE SCALE GENOMIC DNA]</scope>
    <source>
        <strain evidence="3 4">IHI B618</strain>
    </source>
</reference>
<feature type="region of interest" description="Disordered" evidence="1">
    <location>
        <begin position="149"/>
        <end position="208"/>
    </location>
</feature>
<gene>
    <name evidence="3" type="ORF">EST38_g10380</name>
</gene>
<dbReference type="OrthoDB" id="10562710at2759"/>
<evidence type="ECO:0000313" key="4">
    <source>
        <dbReference type="Proteomes" id="UP000290288"/>
    </source>
</evidence>
<comment type="caution">
    <text evidence="3">The sequence shown here is derived from an EMBL/GenBank/DDBJ whole genome shotgun (WGS) entry which is preliminary data.</text>
</comment>
<organism evidence="3 4">
    <name type="scientific">Candolleomyces aberdarensis</name>
    <dbReference type="NCBI Taxonomy" id="2316362"/>
    <lineage>
        <taxon>Eukaryota</taxon>
        <taxon>Fungi</taxon>
        <taxon>Dikarya</taxon>
        <taxon>Basidiomycota</taxon>
        <taxon>Agaricomycotina</taxon>
        <taxon>Agaricomycetes</taxon>
        <taxon>Agaricomycetidae</taxon>
        <taxon>Agaricales</taxon>
        <taxon>Agaricineae</taxon>
        <taxon>Psathyrellaceae</taxon>
        <taxon>Candolleomyces</taxon>
    </lineage>
</organism>
<feature type="compositionally biased region" description="Pro residues" evidence="1">
    <location>
        <begin position="175"/>
        <end position="187"/>
    </location>
</feature>
<feature type="compositionally biased region" description="Pro residues" evidence="1">
    <location>
        <begin position="93"/>
        <end position="113"/>
    </location>
</feature>
<feature type="region of interest" description="Disordered" evidence="1">
    <location>
        <begin position="222"/>
        <end position="273"/>
    </location>
</feature>
<dbReference type="PRINTS" id="PR01217">
    <property type="entry name" value="PRICHEXTENSN"/>
</dbReference>